<evidence type="ECO:0000256" key="1">
    <source>
        <dbReference type="ARBA" id="ARBA00000548"/>
    </source>
</evidence>
<gene>
    <name evidence="13" type="ORF">SCF082_LOCUS30911</name>
</gene>
<dbReference type="Proteomes" id="UP001642464">
    <property type="component" value="Unassembled WGS sequence"/>
</dbReference>
<keyword evidence="5" id="KW-0479">Metal-binding</keyword>
<keyword evidence="6 11" id="KW-0732">Signal</keyword>
<evidence type="ECO:0000259" key="12">
    <source>
        <dbReference type="SMART" id="SM00642"/>
    </source>
</evidence>
<evidence type="ECO:0000256" key="6">
    <source>
        <dbReference type="ARBA" id="ARBA00022729"/>
    </source>
</evidence>
<evidence type="ECO:0000313" key="13">
    <source>
        <dbReference type="EMBL" id="CAK9057696.1"/>
    </source>
</evidence>
<name>A0ABP0N271_9DINO</name>
<evidence type="ECO:0000256" key="4">
    <source>
        <dbReference type="ARBA" id="ARBA00012595"/>
    </source>
</evidence>
<evidence type="ECO:0000256" key="5">
    <source>
        <dbReference type="ARBA" id="ARBA00022723"/>
    </source>
</evidence>
<comment type="cofactor">
    <cofactor evidence="2">
        <name>Ca(2+)</name>
        <dbReference type="ChEBI" id="CHEBI:29108"/>
    </cofactor>
</comment>
<dbReference type="InterPro" id="IPR017853">
    <property type="entry name" value="GH"/>
</dbReference>
<keyword evidence="7" id="KW-0378">Hydrolase</keyword>
<feature type="chain" id="PRO_5045437520" description="alpha-amylase" evidence="11">
    <location>
        <begin position="37"/>
        <end position="641"/>
    </location>
</feature>
<dbReference type="PIRSF" id="PIRSF001024">
    <property type="entry name" value="Alph-amyl_fung"/>
    <property type="match status" value="1"/>
</dbReference>
<comment type="similarity">
    <text evidence="3">Belongs to the glycosyl hydrolase 13 family.</text>
</comment>
<feature type="signal peptide" evidence="11">
    <location>
        <begin position="1"/>
        <end position="36"/>
    </location>
</feature>
<dbReference type="PANTHER" id="PTHR10357:SF215">
    <property type="entry name" value="ALPHA-AMYLASE 1"/>
    <property type="match status" value="1"/>
</dbReference>
<comment type="catalytic activity">
    <reaction evidence="1">
        <text>Endohydrolysis of (1-&gt;4)-alpha-D-glucosidic linkages in polysaccharides containing three or more (1-&gt;4)-alpha-linked D-glucose units.</text>
        <dbReference type="EC" id="3.2.1.1"/>
    </reaction>
</comment>
<dbReference type="SMART" id="SM00642">
    <property type="entry name" value="Aamy"/>
    <property type="match status" value="1"/>
</dbReference>
<dbReference type="SUPFAM" id="SSF51445">
    <property type="entry name" value="(Trans)glycosidases"/>
    <property type="match status" value="1"/>
</dbReference>
<protein>
    <recommendedName>
        <fullName evidence="4">alpha-amylase</fullName>
        <ecNumber evidence="4">3.2.1.1</ecNumber>
    </recommendedName>
</protein>
<keyword evidence="10" id="KW-0326">Glycosidase</keyword>
<dbReference type="InterPro" id="IPR006047">
    <property type="entry name" value="GH13_cat_dom"/>
</dbReference>
<evidence type="ECO:0000256" key="9">
    <source>
        <dbReference type="ARBA" id="ARBA00023277"/>
    </source>
</evidence>
<evidence type="ECO:0000256" key="7">
    <source>
        <dbReference type="ARBA" id="ARBA00022801"/>
    </source>
</evidence>
<dbReference type="EC" id="3.2.1.1" evidence="4"/>
<dbReference type="PANTHER" id="PTHR10357">
    <property type="entry name" value="ALPHA-AMYLASE FAMILY MEMBER"/>
    <property type="match status" value="1"/>
</dbReference>
<reference evidence="13 14" key="1">
    <citation type="submission" date="2024-02" db="EMBL/GenBank/DDBJ databases">
        <authorList>
            <person name="Chen Y."/>
            <person name="Shah S."/>
            <person name="Dougan E. K."/>
            <person name="Thang M."/>
            <person name="Chan C."/>
        </authorList>
    </citation>
    <scope>NUCLEOTIDE SEQUENCE [LARGE SCALE GENOMIC DNA]</scope>
</reference>
<keyword evidence="14" id="KW-1185">Reference proteome</keyword>
<comment type="caution">
    <text evidence="13">The sequence shown here is derived from an EMBL/GenBank/DDBJ whole genome shotgun (WGS) entry which is preliminary data.</text>
</comment>
<dbReference type="InterPro" id="IPR013777">
    <property type="entry name" value="A-amylase-like"/>
</dbReference>
<evidence type="ECO:0000256" key="11">
    <source>
        <dbReference type="SAM" id="SignalP"/>
    </source>
</evidence>
<proteinExistence type="inferred from homology"/>
<evidence type="ECO:0000256" key="10">
    <source>
        <dbReference type="ARBA" id="ARBA00023295"/>
    </source>
</evidence>
<dbReference type="EMBL" id="CAXAMM010025814">
    <property type="protein sequence ID" value="CAK9057696.1"/>
    <property type="molecule type" value="Genomic_DNA"/>
</dbReference>
<keyword evidence="8" id="KW-0106">Calcium</keyword>
<evidence type="ECO:0000256" key="2">
    <source>
        <dbReference type="ARBA" id="ARBA00001913"/>
    </source>
</evidence>
<dbReference type="Gene3D" id="3.20.20.80">
    <property type="entry name" value="Glycosidases"/>
    <property type="match status" value="2"/>
</dbReference>
<feature type="domain" description="Glycosyl hydrolase family 13 catalytic" evidence="12">
    <location>
        <begin position="67"/>
        <end position="515"/>
    </location>
</feature>
<evidence type="ECO:0000313" key="14">
    <source>
        <dbReference type="Proteomes" id="UP001642464"/>
    </source>
</evidence>
<keyword evidence="9" id="KW-0119">Carbohydrate metabolism</keyword>
<dbReference type="Pfam" id="PF00128">
    <property type="entry name" value="Alpha-amylase"/>
    <property type="match status" value="2"/>
</dbReference>
<accession>A0ABP0N271</accession>
<evidence type="ECO:0000256" key="3">
    <source>
        <dbReference type="ARBA" id="ARBA00008061"/>
    </source>
</evidence>
<sequence length="641" mass="71588">MNIPVSSKAMGPLSLLSVSLLFALAVAHVAVETCDGESCEGEASSVLMLHGTRGYKPRDIRGKSLYFVVTDYFADPPPGQPYSNCSAPGWCNGTLQGITRHLDYIQGMGFEGIWITPAVLQFYGPDPDNRSGYGNYGYWAKDLYKIDPNFGTAEELKQLADELHRRDMVFVYDIVLNHMGPVHKEKELKGPHGFHPFNKPEYYHQLNRGNLTFDEYVKGYAYGGKGYPPPVQGLGPGAMCKKGLFSCDCYRCPVKVGFGDPCPVTPIYMGDEAAGPKDIPFCGVGDTICEGYNELQTIQGWFYDLGDLNQTHHFVSSELIKWGKYMKDTYHIDGFRLDTAPYVYKSFLSEFQDAVEILILGEVTASNWSFFKSYSPGESSAEKPVLKGLLNFYLQNAATTGFCGMPFFPGANLNLTRLGESMKVEYELNPGQVNDLNLLGNFVDNHDMKRLAYFCSSTMPRMRNALAWTMLTQGIPIIYYGTEHFFKETHPPMWNAGFSTTTPGYTFLQGLNNVRRILGLHTSNMKVEASSENHLIFSRKISSRFVSIYKRVFIFLNNNDENRPVEYDVEGVLPNSGDLVWADVLHGFLVPQIAGGKLFASNSEPMALVLLERISLGELQEGAKLLGPRKERTARPSVVKE</sequence>
<evidence type="ECO:0000256" key="8">
    <source>
        <dbReference type="ARBA" id="ARBA00022837"/>
    </source>
</evidence>
<organism evidence="13 14">
    <name type="scientific">Durusdinium trenchii</name>
    <dbReference type="NCBI Taxonomy" id="1381693"/>
    <lineage>
        <taxon>Eukaryota</taxon>
        <taxon>Sar</taxon>
        <taxon>Alveolata</taxon>
        <taxon>Dinophyceae</taxon>
        <taxon>Suessiales</taxon>
        <taxon>Symbiodiniaceae</taxon>
        <taxon>Durusdinium</taxon>
    </lineage>
</organism>